<name>A0A7J7NCI4_9MAGN</name>
<gene>
    <name evidence="1" type="ORF">GIB67_002449</name>
</gene>
<protein>
    <recommendedName>
        <fullName evidence="3">SWIM-type domain-containing protein</fullName>
    </recommendedName>
</protein>
<evidence type="ECO:0008006" key="3">
    <source>
        <dbReference type="Google" id="ProtNLM"/>
    </source>
</evidence>
<accession>A0A7J7NCI4</accession>
<proteinExistence type="predicted"/>
<keyword evidence="2" id="KW-1185">Reference proteome</keyword>
<dbReference type="EMBL" id="JACGCM010000901">
    <property type="protein sequence ID" value="KAF6164793.1"/>
    <property type="molecule type" value="Genomic_DNA"/>
</dbReference>
<evidence type="ECO:0000313" key="2">
    <source>
        <dbReference type="Proteomes" id="UP000541444"/>
    </source>
</evidence>
<dbReference type="Proteomes" id="UP000541444">
    <property type="component" value="Unassembled WGS sequence"/>
</dbReference>
<organism evidence="1 2">
    <name type="scientific">Kingdonia uniflora</name>
    <dbReference type="NCBI Taxonomy" id="39325"/>
    <lineage>
        <taxon>Eukaryota</taxon>
        <taxon>Viridiplantae</taxon>
        <taxon>Streptophyta</taxon>
        <taxon>Embryophyta</taxon>
        <taxon>Tracheophyta</taxon>
        <taxon>Spermatophyta</taxon>
        <taxon>Magnoliopsida</taxon>
        <taxon>Ranunculales</taxon>
        <taxon>Circaeasteraceae</taxon>
        <taxon>Kingdonia</taxon>
    </lineage>
</organism>
<dbReference type="AlphaFoldDB" id="A0A7J7NCI4"/>
<reference evidence="1 2" key="1">
    <citation type="journal article" date="2020" name="IScience">
        <title>Genome Sequencing of the Endangered Kingdonia uniflora (Circaeasteraceae, Ranunculales) Reveals Potential Mechanisms of Evolutionary Specialization.</title>
        <authorList>
            <person name="Sun Y."/>
            <person name="Deng T."/>
            <person name="Zhang A."/>
            <person name="Moore M.J."/>
            <person name="Landis J.B."/>
            <person name="Lin N."/>
            <person name="Zhang H."/>
            <person name="Zhang X."/>
            <person name="Huang J."/>
            <person name="Zhang X."/>
            <person name="Sun H."/>
            <person name="Wang H."/>
        </authorList>
    </citation>
    <scope>NUCLEOTIDE SEQUENCE [LARGE SCALE GENOMIC DNA]</scope>
    <source>
        <strain evidence="1">TB1705</strain>
        <tissue evidence="1">Leaf</tissue>
    </source>
</reference>
<evidence type="ECO:0000313" key="1">
    <source>
        <dbReference type="EMBL" id="KAF6164793.1"/>
    </source>
</evidence>
<feature type="non-terminal residue" evidence="1">
    <location>
        <position position="113"/>
    </location>
</feature>
<comment type="caution">
    <text evidence="1">The sequence shown here is derived from an EMBL/GenBank/DDBJ whole genome shotgun (WGS) entry which is preliminary data.</text>
</comment>
<sequence length="113" mass="13305">MRGSFEHAYQLLTSYFTEVRLVDPNFVFDIHTLSSKDKRFTRIRDSQARLTPWAMDNCESRKFVADSLTCRVRTSRHHFQMTSYSITNSVNIEDGTCSCRWWQTMGIPYEHGV</sequence>